<organism evidence="2 3">
    <name type="scientific">Penicillium alfredii</name>
    <dbReference type="NCBI Taxonomy" id="1506179"/>
    <lineage>
        <taxon>Eukaryota</taxon>
        <taxon>Fungi</taxon>
        <taxon>Dikarya</taxon>
        <taxon>Ascomycota</taxon>
        <taxon>Pezizomycotina</taxon>
        <taxon>Eurotiomycetes</taxon>
        <taxon>Eurotiomycetidae</taxon>
        <taxon>Eurotiales</taxon>
        <taxon>Aspergillaceae</taxon>
        <taxon>Penicillium</taxon>
    </lineage>
</organism>
<comment type="caution">
    <text evidence="2">The sequence shown here is derived from an EMBL/GenBank/DDBJ whole genome shotgun (WGS) entry which is preliminary data.</text>
</comment>
<keyword evidence="3" id="KW-1185">Reference proteome</keyword>
<dbReference type="RefSeq" id="XP_056508503.1">
    <property type="nucleotide sequence ID" value="XM_056658210.1"/>
</dbReference>
<dbReference type="OrthoDB" id="2119228at2759"/>
<protein>
    <submittedName>
        <fullName evidence="2">Uncharacterized protein</fullName>
    </submittedName>
</protein>
<evidence type="ECO:0000313" key="2">
    <source>
        <dbReference type="EMBL" id="KAJ5086378.1"/>
    </source>
</evidence>
<proteinExistence type="predicted"/>
<reference evidence="2" key="1">
    <citation type="submission" date="2022-11" db="EMBL/GenBank/DDBJ databases">
        <authorList>
            <person name="Petersen C."/>
        </authorList>
    </citation>
    <scope>NUCLEOTIDE SEQUENCE</scope>
    <source>
        <strain evidence="2">IBT 34128</strain>
    </source>
</reference>
<reference evidence="2" key="2">
    <citation type="journal article" date="2023" name="IMA Fungus">
        <title>Comparative genomic study of the Penicillium genus elucidates a diverse pangenome and 15 lateral gene transfer events.</title>
        <authorList>
            <person name="Petersen C."/>
            <person name="Sorensen T."/>
            <person name="Nielsen M.R."/>
            <person name="Sondergaard T.E."/>
            <person name="Sorensen J.L."/>
            <person name="Fitzpatrick D.A."/>
            <person name="Frisvad J.C."/>
            <person name="Nielsen K.L."/>
        </authorList>
    </citation>
    <scope>NUCLEOTIDE SEQUENCE</scope>
    <source>
        <strain evidence="2">IBT 34128</strain>
    </source>
</reference>
<dbReference type="EMBL" id="JAPMSZ010000010">
    <property type="protein sequence ID" value="KAJ5086378.1"/>
    <property type="molecule type" value="Genomic_DNA"/>
</dbReference>
<name>A0A9W9EQX8_9EURO</name>
<evidence type="ECO:0000313" key="3">
    <source>
        <dbReference type="Proteomes" id="UP001141434"/>
    </source>
</evidence>
<accession>A0A9W9EQX8</accession>
<dbReference type="Proteomes" id="UP001141434">
    <property type="component" value="Unassembled WGS sequence"/>
</dbReference>
<gene>
    <name evidence="2" type="ORF">NUU61_007685</name>
</gene>
<dbReference type="GeneID" id="81397379"/>
<evidence type="ECO:0000256" key="1">
    <source>
        <dbReference type="SAM" id="MobiDB-lite"/>
    </source>
</evidence>
<dbReference type="AlphaFoldDB" id="A0A9W9EQX8"/>
<feature type="region of interest" description="Disordered" evidence="1">
    <location>
        <begin position="1"/>
        <end position="34"/>
    </location>
</feature>
<sequence>MLGRMRGDAGLTTKWDSIPCEDPQSLDDVSGDKNSDGFTPGNCAVHVTHWRPLGDGTKHGNNNQLDKHQLGIMIKDGTNKQMMFAPKQPVMGTLSAHTSLGPLNVTVDDDTIHFFHGNQHWTEDSKDHQCSFPKAKWDGDTETKSGSCIYHCESPPESVPDDLDSKDLQVTPIQKAYDGNGGNPNMHFADDYRKGWCTFHLRVYQRNEDNEDLNPSSFYAMEIALYDAGDDDNDAKIIAYQSQTFAEKSVNIQGPLPYELIATPPKDDDDHVYFKYAGASFHTGDKKNCGNCGAYDSGAMDCDCGFTC</sequence>